<accession>A0AAD4VJR2</accession>
<comment type="caution">
    <text evidence="1">The sequence shown here is derived from an EMBL/GenBank/DDBJ whole genome shotgun (WGS) entry which is preliminary data.</text>
</comment>
<gene>
    <name evidence="1" type="ORF">L3X38_035342</name>
</gene>
<proteinExistence type="predicted"/>
<protein>
    <submittedName>
        <fullName evidence="1">Uncharacterized protein</fullName>
    </submittedName>
</protein>
<keyword evidence="2" id="KW-1185">Reference proteome</keyword>
<sequence length="94" mass="9934">MALLLSTNQGQSLSLASSLALILAFFSSQAFSSRQLHGPAIISKSVKVAPNDHFRYENVTNLPSDVNFSSMGAVTPVSTKGNAVLAGRSQQLQL</sequence>
<dbReference type="EMBL" id="JAJFAZ020000006">
    <property type="protein sequence ID" value="KAI5326268.1"/>
    <property type="molecule type" value="Genomic_DNA"/>
</dbReference>
<reference evidence="1 2" key="1">
    <citation type="journal article" date="2022" name="G3 (Bethesda)">
        <title>Whole-genome sequence and methylome profiling of the almond [Prunus dulcis (Mill.) D.A. Webb] cultivar 'Nonpareil'.</title>
        <authorList>
            <person name="D'Amico-Willman K.M."/>
            <person name="Ouma W.Z."/>
            <person name="Meulia T."/>
            <person name="Sideli G.M."/>
            <person name="Gradziel T.M."/>
            <person name="Fresnedo-Ramirez J."/>
        </authorList>
    </citation>
    <scope>NUCLEOTIDE SEQUENCE [LARGE SCALE GENOMIC DNA]</scope>
    <source>
        <strain evidence="1">Clone GOH B32 T37-40</strain>
    </source>
</reference>
<dbReference type="AlphaFoldDB" id="A0AAD4VJR2"/>
<evidence type="ECO:0000313" key="2">
    <source>
        <dbReference type="Proteomes" id="UP001054821"/>
    </source>
</evidence>
<dbReference type="Proteomes" id="UP001054821">
    <property type="component" value="Chromosome 6"/>
</dbReference>
<evidence type="ECO:0000313" key="1">
    <source>
        <dbReference type="EMBL" id="KAI5326268.1"/>
    </source>
</evidence>
<organism evidence="1 2">
    <name type="scientific">Prunus dulcis</name>
    <name type="common">Almond</name>
    <name type="synonym">Amygdalus dulcis</name>
    <dbReference type="NCBI Taxonomy" id="3755"/>
    <lineage>
        <taxon>Eukaryota</taxon>
        <taxon>Viridiplantae</taxon>
        <taxon>Streptophyta</taxon>
        <taxon>Embryophyta</taxon>
        <taxon>Tracheophyta</taxon>
        <taxon>Spermatophyta</taxon>
        <taxon>Magnoliopsida</taxon>
        <taxon>eudicotyledons</taxon>
        <taxon>Gunneridae</taxon>
        <taxon>Pentapetalae</taxon>
        <taxon>rosids</taxon>
        <taxon>fabids</taxon>
        <taxon>Rosales</taxon>
        <taxon>Rosaceae</taxon>
        <taxon>Amygdaloideae</taxon>
        <taxon>Amygdaleae</taxon>
        <taxon>Prunus</taxon>
    </lineage>
</organism>
<name>A0AAD4VJR2_PRUDU</name>